<dbReference type="AlphaFoldDB" id="A0A7G6X0J6"/>
<sequence length="121" mass="13465">MDKPVLNSMLLGSADPDRLKKWYLDGFHAEVDGYGNLNLGGFGLVIEKRDDVATATVEPGRVVLNFAVEDIEAAAAHLRTLDITWLVEPEDRGIGWFATLIDPDGNYVQLIQMKPEYYANL</sequence>
<accession>A0A7G6X0J6</accession>
<dbReference type="EMBL" id="CP043661">
    <property type="protein sequence ID" value="QNE19761.1"/>
    <property type="molecule type" value="Genomic_DNA"/>
</dbReference>
<protein>
    <submittedName>
        <fullName evidence="2">VOC family protein</fullName>
    </submittedName>
</protein>
<feature type="domain" description="VOC" evidence="1">
    <location>
        <begin position="5"/>
        <end position="113"/>
    </location>
</feature>
<evidence type="ECO:0000259" key="1">
    <source>
        <dbReference type="PROSITE" id="PS51819"/>
    </source>
</evidence>
<dbReference type="SUPFAM" id="SSF54593">
    <property type="entry name" value="Glyoxalase/Bleomycin resistance protein/Dihydroxybiphenyl dioxygenase"/>
    <property type="match status" value="1"/>
</dbReference>
<dbReference type="InterPro" id="IPR037523">
    <property type="entry name" value="VOC_core"/>
</dbReference>
<dbReference type="KEGG" id="kqi:F1D05_19860"/>
<organism evidence="2 3">
    <name type="scientific">Kribbella qitaiheensis</name>
    <dbReference type="NCBI Taxonomy" id="1544730"/>
    <lineage>
        <taxon>Bacteria</taxon>
        <taxon>Bacillati</taxon>
        <taxon>Actinomycetota</taxon>
        <taxon>Actinomycetes</taxon>
        <taxon>Propionibacteriales</taxon>
        <taxon>Kribbellaceae</taxon>
        <taxon>Kribbella</taxon>
    </lineage>
</organism>
<dbReference type="PROSITE" id="PS51819">
    <property type="entry name" value="VOC"/>
    <property type="match status" value="1"/>
</dbReference>
<keyword evidence="3" id="KW-1185">Reference proteome</keyword>
<dbReference type="InterPro" id="IPR029068">
    <property type="entry name" value="Glyas_Bleomycin-R_OHBP_Dase"/>
</dbReference>
<dbReference type="InterPro" id="IPR004360">
    <property type="entry name" value="Glyas_Fos-R_dOase_dom"/>
</dbReference>
<dbReference type="RefSeq" id="WP_185441701.1">
    <property type="nucleotide sequence ID" value="NZ_CP043661.1"/>
</dbReference>
<name>A0A7G6X0J6_9ACTN</name>
<evidence type="ECO:0000313" key="2">
    <source>
        <dbReference type="EMBL" id="QNE19761.1"/>
    </source>
</evidence>
<dbReference type="Pfam" id="PF00903">
    <property type="entry name" value="Glyoxalase"/>
    <property type="match status" value="1"/>
</dbReference>
<dbReference type="Gene3D" id="3.10.180.10">
    <property type="entry name" value="2,3-Dihydroxybiphenyl 1,2-Dioxygenase, domain 1"/>
    <property type="match status" value="1"/>
</dbReference>
<dbReference type="Proteomes" id="UP000515563">
    <property type="component" value="Chromosome"/>
</dbReference>
<gene>
    <name evidence="2" type="ORF">F1D05_19860</name>
</gene>
<reference evidence="3" key="1">
    <citation type="submission" date="2019-09" db="EMBL/GenBank/DDBJ databases">
        <title>Antimicrobial potential of Antarctic Bacteria.</title>
        <authorList>
            <person name="Benaud N."/>
            <person name="Edwards R.J."/>
            <person name="Ferrari B.C."/>
        </authorList>
    </citation>
    <scope>NUCLEOTIDE SEQUENCE [LARGE SCALE GENOMIC DNA]</scope>
    <source>
        <strain evidence="3">SPB151</strain>
    </source>
</reference>
<reference evidence="2 3" key="2">
    <citation type="journal article" date="2020" name="Microbiol. Resour. Announc.">
        <title>Antarctic desert soil bacteria exhibit high novel natural product potential, evaluated through long-read genome sequencing and comparative genomics.</title>
        <authorList>
            <person name="Benaud N."/>
            <person name="Edwards R.J."/>
            <person name="Amos T.G."/>
            <person name="D'Agostino P.M."/>
            <person name="Gutierrez-Chavez C."/>
            <person name="Montgomery K."/>
            <person name="Nicetic I."/>
            <person name="Ferrari B.C."/>
        </authorList>
    </citation>
    <scope>NUCLEOTIDE SEQUENCE [LARGE SCALE GENOMIC DNA]</scope>
    <source>
        <strain evidence="2 3">SPB151</strain>
    </source>
</reference>
<proteinExistence type="predicted"/>
<evidence type="ECO:0000313" key="3">
    <source>
        <dbReference type="Proteomes" id="UP000515563"/>
    </source>
</evidence>